<accession>B9IZ94</accession>
<dbReference type="EMBL" id="CP000227">
    <property type="protein sequence ID" value="ACM14733.1"/>
    <property type="molecule type" value="Genomic_DNA"/>
</dbReference>
<evidence type="ECO:0000313" key="2">
    <source>
        <dbReference type="Proteomes" id="UP000000441"/>
    </source>
</evidence>
<evidence type="ECO:0000313" key="1">
    <source>
        <dbReference type="EMBL" id="ACM14733.1"/>
    </source>
</evidence>
<dbReference type="Proteomes" id="UP000000441">
    <property type="component" value="Chromosome"/>
</dbReference>
<sequence>MNWFKLADGDFRLFPLFLNVRFQDNQGDISIDDWVEMLYQAKQIELLTKIHLHVNSKGNYLIYHNMDITLNNTQVTYWFMENKETTKNHKIRDINFLKKHRELFYKLQTDVYNIIIAMENSHELNKKIASVYKNVSPLDAQDIFDYHQNLYETAANVITNKGNEEWIKNPNINLDIKENDISEALDIIKDIENHPDKYNFSINFNMPAFDWELFDKMDQYTKNPHVTSFWDNNKNNYIYFADLAGNKTNQLLNELKEVYISKGRPIRDPHTGVYMPTFDRSRHFRGELYLHLVQYAVEQFEEYGRFPRCSWCGALVSPKKNQKRALKNGARIYCHPTSNQCEESETCYGKQRRHDQNTKRNQNKQKKQIVLHSF</sequence>
<protein>
    <submittedName>
        <fullName evidence="1">Uncharacterized protein</fullName>
    </submittedName>
</protein>
<gene>
    <name evidence="1" type="ordered locus">BCQ_4307</name>
</gene>
<dbReference type="KEGG" id="bcq:BCQ_4307"/>
<dbReference type="AlphaFoldDB" id="B9IZ94"/>
<name>B9IZ94_BACCQ</name>
<organism evidence="1 2">
    <name type="scientific">Bacillus cereus (strain Q1)</name>
    <dbReference type="NCBI Taxonomy" id="361100"/>
    <lineage>
        <taxon>Bacteria</taxon>
        <taxon>Bacillati</taxon>
        <taxon>Bacillota</taxon>
        <taxon>Bacilli</taxon>
        <taxon>Bacillales</taxon>
        <taxon>Bacillaceae</taxon>
        <taxon>Bacillus</taxon>
        <taxon>Bacillus cereus group</taxon>
    </lineage>
</organism>
<proteinExistence type="predicted"/>
<dbReference type="HOGENOM" id="CLU_738991_0_0_9"/>
<reference evidence="1 2" key="1">
    <citation type="journal article" date="2009" name="J. Bacteriol.">
        <title>Complete genome sequence of the extremophilic Bacillus cereus strain Q1 with industrial applications.</title>
        <authorList>
            <person name="Xiong Z."/>
            <person name="Jiang Y."/>
            <person name="Qi D."/>
            <person name="Lu H."/>
            <person name="Yang F."/>
            <person name="Yang J."/>
            <person name="Chen L."/>
            <person name="Sun L."/>
            <person name="Xu X."/>
            <person name="Xue Y."/>
            <person name="Zhu Y."/>
            <person name="Jin Q."/>
        </authorList>
    </citation>
    <scope>NUCLEOTIDE SEQUENCE [LARGE SCALE GENOMIC DNA]</scope>
    <source>
        <strain evidence="1 2">Q1</strain>
    </source>
</reference>